<organism evidence="1 6">
    <name type="scientific">Plasmodium berghei</name>
    <dbReference type="NCBI Taxonomy" id="5821"/>
    <lineage>
        <taxon>Eukaryota</taxon>
        <taxon>Sar</taxon>
        <taxon>Alveolata</taxon>
        <taxon>Apicomplexa</taxon>
        <taxon>Aconoidasida</taxon>
        <taxon>Haemosporida</taxon>
        <taxon>Plasmodiidae</taxon>
        <taxon>Plasmodium</taxon>
        <taxon>Plasmodium (Vinckeia)</taxon>
    </lineage>
</organism>
<dbReference type="Proteomes" id="UP000220214">
    <property type="component" value="Chromosome 12"/>
</dbReference>
<name>A0A0Y9YA97_PLABE</name>
<evidence type="ECO:0000313" key="8">
    <source>
        <dbReference type="Proteomes" id="UP000219974"/>
    </source>
</evidence>
<evidence type="ECO:0000313" key="9">
    <source>
        <dbReference type="Proteomes" id="UP000220214"/>
    </source>
</evidence>
<gene>
    <name evidence="1" type="ORF">PBK173_000316700</name>
    <name evidence="3" type="ORF">PBNK65E_000307400</name>
    <name evidence="2" type="ORF">PBNK65NY_000306800</name>
    <name evidence="5" type="ORF">PBSP11A_000306900</name>
    <name evidence="4" type="ORF">PBSP11RLL_000307300</name>
</gene>
<evidence type="ECO:0000313" key="5">
    <source>
        <dbReference type="EMBL" id="SCO63501.1"/>
    </source>
</evidence>
<evidence type="ECO:0000313" key="3">
    <source>
        <dbReference type="EMBL" id="SCN27079.1"/>
    </source>
</evidence>
<evidence type="ECO:0000313" key="2">
    <source>
        <dbReference type="EMBL" id="SCM24491.1"/>
    </source>
</evidence>
<dbReference type="OrthoDB" id="369686at2759"/>
<dbReference type="EMBL" id="LT608276">
    <property type="protein sequence ID" value="SCO61569.1"/>
    <property type="molecule type" value="Genomic_DNA"/>
</dbReference>
<proteinExistence type="predicted"/>
<dbReference type="EMBL" id="LT608260">
    <property type="protein sequence ID" value="SCO63501.1"/>
    <property type="molecule type" value="Genomic_DNA"/>
</dbReference>
<dbReference type="EMBL" id="LT608148">
    <property type="protein sequence ID" value="SCM24491.1"/>
    <property type="molecule type" value="Genomic_DNA"/>
</dbReference>
<dbReference type="EMBL" id="LT614638">
    <property type="protein sequence ID" value="SCN27079.1"/>
    <property type="molecule type" value="Genomic_DNA"/>
</dbReference>
<dbReference type="Proteomes" id="UP000069549">
    <property type="component" value="Chromosome 12"/>
</dbReference>
<dbReference type="AlphaFoldDB" id="A0A0Y9YA97"/>
<evidence type="ECO:0000313" key="7">
    <source>
        <dbReference type="Proteomes" id="UP000219860"/>
    </source>
</evidence>
<dbReference type="VEuPathDB" id="PlasmoDB:PBANKA_1203500"/>
<sequence>MEHPADFPKKFERGISFIVDVLFKNIIFHLYYSFDKIKEYDGTKNPRKKDEDLIKLKKYEKSKKNIEKIINLGLTIIKTIKGNDSFLMEHVLENYNAIKLNSKNNEGKKKIITFDDEYLNYRLNNNKLLAELKDKINDMPNEHIISTEETLHIGTNNVNSYLNKISIIDKYIDKNKAYSKEELSNELNNFFNNFYFEKFQINISHEFFKASDNENQPIYDDGTVTSKLFSEYFNNCKKDNKLSILIKEINLNSLKIFKNILYKNIKFIRIFNAKNWDTGKINSLQLSKLFDM</sequence>
<dbReference type="OMA" id="IRMFNAR"/>
<dbReference type="EMBL" id="LT160032">
    <property type="protein sequence ID" value="CXI73049.1"/>
    <property type="molecule type" value="Genomic_DNA"/>
</dbReference>
<dbReference type="Proteomes" id="UP000219974">
    <property type="component" value="Chromosome 12"/>
</dbReference>
<dbReference type="Proteomes" id="UP000516480">
    <property type="component" value="Chromosome 12"/>
</dbReference>
<dbReference type="Proteomes" id="UP000219860">
    <property type="component" value="Chromosome 12"/>
</dbReference>
<evidence type="ECO:0000313" key="4">
    <source>
        <dbReference type="EMBL" id="SCO61569.1"/>
    </source>
</evidence>
<evidence type="ECO:0000313" key="6">
    <source>
        <dbReference type="Proteomes" id="UP000069549"/>
    </source>
</evidence>
<reference evidence="1 6" key="1">
    <citation type="submission" date="2016-02" db="EMBL/GenBank/DDBJ databases">
        <authorList>
            <consortium name="Pathogen Informatics"/>
        </authorList>
    </citation>
    <scope>NUCLEOTIDE SEQUENCE [LARGE SCALE GENOMIC DNA]</scope>
    <source>
        <strain evidence="1 6">K173</strain>
        <strain evidence="2 10">NK65 ny</strain>
        <strain evidence="3 9">NK65e</strain>
        <strain evidence="5 7">SP11 Antwerpcl1</strain>
        <strain evidence="4 8">SP11 RLL</strain>
    </source>
</reference>
<evidence type="ECO:0000313" key="10">
    <source>
        <dbReference type="Proteomes" id="UP000516480"/>
    </source>
</evidence>
<accession>A0A0Y9YA97</accession>
<evidence type="ECO:0000313" key="1">
    <source>
        <dbReference type="EMBL" id="CXI73049.1"/>
    </source>
</evidence>
<protein>
    <submittedName>
        <fullName evidence="1">Uncharacterized protein</fullName>
    </submittedName>
</protein>